<dbReference type="PANTHER" id="PTHR43245:SF13">
    <property type="entry name" value="UDP-D-APIOSE_UDP-D-XYLOSE SYNTHASE 2"/>
    <property type="match status" value="1"/>
</dbReference>
<dbReference type="RefSeq" id="WP_229680874.1">
    <property type="nucleotide sequence ID" value="NZ_BMIJ01000010.1"/>
</dbReference>
<dbReference type="InterPro" id="IPR036291">
    <property type="entry name" value="NAD(P)-bd_dom_sf"/>
</dbReference>
<gene>
    <name evidence="2" type="ORF">GCM10011352_41300</name>
</gene>
<dbReference type="InterPro" id="IPR050177">
    <property type="entry name" value="Lipid_A_modif_metabolic_enz"/>
</dbReference>
<dbReference type="SUPFAM" id="SSF51735">
    <property type="entry name" value="NAD(P)-binding Rossmann-fold domains"/>
    <property type="match status" value="1"/>
</dbReference>
<evidence type="ECO:0000259" key="1">
    <source>
        <dbReference type="Pfam" id="PF01370"/>
    </source>
</evidence>
<sequence length="310" mass="33996">MHTILGANGVVGQELSRALAGNHTAIRQVSRNPQKVNPTDDTFTADLLDAEATANAVAGSEVVYLLAGLKYDVSVWQAQWPRVMRNVIDACTRHGARLVFLDNVYAYGQVEGAMTEETPFNPISKKGEVRAKIASMLLDEISSGNLQAMIARSADFYGPKVTNSFPHATVFSRLAAGKAPQWIGDPDKVHTFTYVPDIGSAIALLGRTPQAYGQTWHLPTSKERLSGADFVRLACELSGQACKLQVAPRWLLGLMALFVPVLRENREMMYQFDNDYCFDSSKIESAYGLQATDYRKGISDALQAMMQKAV</sequence>
<reference evidence="3" key="1">
    <citation type="journal article" date="2019" name="Int. J. Syst. Evol. Microbiol.">
        <title>The Global Catalogue of Microorganisms (GCM) 10K type strain sequencing project: providing services to taxonomists for standard genome sequencing and annotation.</title>
        <authorList>
            <consortium name="The Broad Institute Genomics Platform"/>
            <consortium name="The Broad Institute Genome Sequencing Center for Infectious Disease"/>
            <person name="Wu L."/>
            <person name="Ma J."/>
        </authorList>
    </citation>
    <scope>NUCLEOTIDE SEQUENCE [LARGE SCALE GENOMIC DNA]</scope>
    <source>
        <strain evidence="3">CGMCC 1.15341</strain>
    </source>
</reference>
<dbReference type="EMBL" id="BMIJ01000010">
    <property type="protein sequence ID" value="GGC10571.1"/>
    <property type="molecule type" value="Genomic_DNA"/>
</dbReference>
<feature type="domain" description="NAD-dependent epimerase/dehydratase" evidence="1">
    <location>
        <begin position="4"/>
        <end position="211"/>
    </location>
</feature>
<dbReference type="Pfam" id="PF01370">
    <property type="entry name" value="Epimerase"/>
    <property type="match status" value="1"/>
</dbReference>
<dbReference type="PANTHER" id="PTHR43245">
    <property type="entry name" value="BIFUNCTIONAL POLYMYXIN RESISTANCE PROTEIN ARNA"/>
    <property type="match status" value="1"/>
</dbReference>
<dbReference type="InterPro" id="IPR001509">
    <property type="entry name" value="Epimerase_deHydtase"/>
</dbReference>
<keyword evidence="3" id="KW-1185">Reference proteome</keyword>
<evidence type="ECO:0000313" key="3">
    <source>
        <dbReference type="Proteomes" id="UP000629025"/>
    </source>
</evidence>
<dbReference type="Proteomes" id="UP000629025">
    <property type="component" value="Unassembled WGS sequence"/>
</dbReference>
<accession>A0ABQ1KU83</accession>
<name>A0ABQ1KU83_9GAMM</name>
<evidence type="ECO:0000313" key="2">
    <source>
        <dbReference type="EMBL" id="GGC10571.1"/>
    </source>
</evidence>
<dbReference type="Gene3D" id="3.40.50.720">
    <property type="entry name" value="NAD(P)-binding Rossmann-like Domain"/>
    <property type="match status" value="1"/>
</dbReference>
<organism evidence="2 3">
    <name type="scientific">Marinobacterium zhoushanense</name>
    <dbReference type="NCBI Taxonomy" id="1679163"/>
    <lineage>
        <taxon>Bacteria</taxon>
        <taxon>Pseudomonadati</taxon>
        <taxon>Pseudomonadota</taxon>
        <taxon>Gammaproteobacteria</taxon>
        <taxon>Oceanospirillales</taxon>
        <taxon>Oceanospirillaceae</taxon>
        <taxon>Marinobacterium</taxon>
    </lineage>
</organism>
<comment type="caution">
    <text evidence="2">The sequence shown here is derived from an EMBL/GenBank/DDBJ whole genome shotgun (WGS) entry which is preliminary data.</text>
</comment>
<proteinExistence type="predicted"/>
<protein>
    <submittedName>
        <fullName evidence="2">NAD-dependent dehydratase</fullName>
    </submittedName>
</protein>